<sequence length="619" mass="68350">MACLIRVSGPVQPSDSKQISVNSLGMDDLPPAPRELSMERAVQQVLDEEEIVTDDWSTSRNGKFFRVEFSVVGEDKTERILDRLAFFNVGKTDDSSIMVIEPTAYVYKREKDPKTGTISQTGFQEFLRSLKSRLCVAQVYNEINRRGSFDMNYLCFLICAAVIADIALVTNSAGVVFASMLLSPLMDPIMCILFGMNLKEAKMLKKGVKNTAISLFLCVGLGLTFGYVGHLVSNFENITPYPTAEMKQRGQAKSFIASMLVACFSGISVAFATLSRRVAALIGNAISLSLLPPAVNCGQLLLLSMIARAQRETNQPSQFSDTNNTELLPSEPKCTHSWVRNYEFIYVKDECDASGEFALLGAFSFLLVAMNIMLILITGYSVNKLKDMAPRSFTNETVRRFYQKDVPEVRTKYECLHKLNANDLAACAYKEYLRLNHINPETDDLEKLSLGESNRIASDFRAVLRGVQHDQHLQTISACAGIGASDFLKRFVQRSSILANQNAMRQNRTVTIQGVQKNGLNLQDGLNQVMLGRNQAIRSMSVQEALLGSAAALTRFGHLESLGELDCDMGELSALRVPSAKPSVSSTSEHGENASKVGKFRVVPTILSMESMDENETSD</sequence>
<feature type="transmembrane region" description="Helical" evidence="1">
    <location>
        <begin position="210"/>
        <end position="232"/>
    </location>
</feature>
<name>A0AAV2TSP5_CALDB</name>
<feature type="transmembrane region" description="Helical" evidence="1">
    <location>
        <begin position="357"/>
        <end position="382"/>
    </location>
</feature>
<dbReference type="InterPro" id="IPR005240">
    <property type="entry name" value="DUF389"/>
</dbReference>
<organism evidence="2 3">
    <name type="scientific">Calicophoron daubneyi</name>
    <name type="common">Rumen fluke</name>
    <name type="synonym">Paramphistomum daubneyi</name>
    <dbReference type="NCBI Taxonomy" id="300641"/>
    <lineage>
        <taxon>Eukaryota</taxon>
        <taxon>Metazoa</taxon>
        <taxon>Spiralia</taxon>
        <taxon>Lophotrochozoa</taxon>
        <taxon>Platyhelminthes</taxon>
        <taxon>Trematoda</taxon>
        <taxon>Digenea</taxon>
        <taxon>Plagiorchiida</taxon>
        <taxon>Pronocephalata</taxon>
        <taxon>Paramphistomoidea</taxon>
        <taxon>Paramphistomidae</taxon>
        <taxon>Calicophoron</taxon>
    </lineage>
</organism>
<feature type="transmembrane region" description="Helical" evidence="1">
    <location>
        <begin position="286"/>
        <end position="307"/>
    </location>
</feature>
<evidence type="ECO:0000256" key="1">
    <source>
        <dbReference type="SAM" id="Phobius"/>
    </source>
</evidence>
<dbReference type="PANTHER" id="PTHR20992">
    <property type="entry name" value="AT15442P-RELATED"/>
    <property type="match status" value="1"/>
</dbReference>
<keyword evidence="1" id="KW-1133">Transmembrane helix</keyword>
<dbReference type="AlphaFoldDB" id="A0AAV2TSP5"/>
<keyword evidence="1" id="KW-0812">Transmembrane</keyword>
<proteinExistence type="predicted"/>
<dbReference type="PANTHER" id="PTHR20992:SF9">
    <property type="entry name" value="AT15442P-RELATED"/>
    <property type="match status" value="1"/>
</dbReference>
<evidence type="ECO:0008006" key="4">
    <source>
        <dbReference type="Google" id="ProtNLM"/>
    </source>
</evidence>
<feature type="transmembrane region" description="Helical" evidence="1">
    <location>
        <begin position="151"/>
        <end position="169"/>
    </location>
</feature>
<gene>
    <name evidence="2" type="ORF">CDAUBV1_LOCUS14739</name>
</gene>
<evidence type="ECO:0000313" key="2">
    <source>
        <dbReference type="EMBL" id="CAL5139621.1"/>
    </source>
</evidence>
<feature type="transmembrane region" description="Helical" evidence="1">
    <location>
        <begin position="252"/>
        <end position="274"/>
    </location>
</feature>
<protein>
    <recommendedName>
        <fullName evidence="4">DUF389 domain-containing protein</fullName>
    </recommendedName>
</protein>
<accession>A0AAV2TSP5</accession>
<dbReference type="Pfam" id="PF04087">
    <property type="entry name" value="DUF389"/>
    <property type="match status" value="1"/>
</dbReference>
<dbReference type="Proteomes" id="UP001497525">
    <property type="component" value="Unassembled WGS sequence"/>
</dbReference>
<keyword evidence="1" id="KW-0472">Membrane</keyword>
<dbReference type="EMBL" id="CAXLJL010000612">
    <property type="protein sequence ID" value="CAL5139621.1"/>
    <property type="molecule type" value="Genomic_DNA"/>
</dbReference>
<comment type="caution">
    <text evidence="2">The sequence shown here is derived from an EMBL/GenBank/DDBJ whole genome shotgun (WGS) entry which is preliminary data.</text>
</comment>
<reference evidence="2" key="1">
    <citation type="submission" date="2024-06" db="EMBL/GenBank/DDBJ databases">
        <authorList>
            <person name="Liu X."/>
            <person name="Lenzi L."/>
            <person name="Haldenby T S."/>
            <person name="Uol C."/>
        </authorList>
    </citation>
    <scope>NUCLEOTIDE SEQUENCE</scope>
</reference>
<evidence type="ECO:0000313" key="3">
    <source>
        <dbReference type="Proteomes" id="UP001497525"/>
    </source>
</evidence>